<comment type="caution">
    <text evidence="3">The sequence shown here is derived from an EMBL/GenBank/DDBJ whole genome shotgun (WGS) entry which is preliminary data.</text>
</comment>
<dbReference type="Proteomes" id="UP001603857">
    <property type="component" value="Unassembled WGS sequence"/>
</dbReference>
<feature type="compositionally biased region" description="Polar residues" evidence="1">
    <location>
        <begin position="995"/>
        <end position="1018"/>
    </location>
</feature>
<feature type="compositionally biased region" description="Basic and acidic residues" evidence="1">
    <location>
        <begin position="748"/>
        <end position="760"/>
    </location>
</feature>
<feature type="compositionally biased region" description="Basic and acidic residues" evidence="1">
    <location>
        <begin position="1033"/>
        <end position="1060"/>
    </location>
</feature>
<reference evidence="3 4" key="1">
    <citation type="submission" date="2024-08" db="EMBL/GenBank/DDBJ databases">
        <title>Insights into the chromosomal genome structure of Flemingia macrophylla.</title>
        <authorList>
            <person name="Ding Y."/>
            <person name="Zhao Y."/>
            <person name="Bi W."/>
            <person name="Wu M."/>
            <person name="Zhao G."/>
            <person name="Gong Y."/>
            <person name="Li W."/>
            <person name="Zhang P."/>
        </authorList>
    </citation>
    <scope>NUCLEOTIDE SEQUENCE [LARGE SCALE GENOMIC DNA]</scope>
    <source>
        <strain evidence="3">DYQJB</strain>
        <tissue evidence="3">Leaf</tissue>
    </source>
</reference>
<protein>
    <recommendedName>
        <fullName evidence="2">Agenet domain-containing protein</fullName>
    </recommendedName>
</protein>
<feature type="compositionally biased region" description="Basic and acidic residues" evidence="1">
    <location>
        <begin position="394"/>
        <end position="403"/>
    </location>
</feature>
<evidence type="ECO:0000313" key="4">
    <source>
        <dbReference type="Proteomes" id="UP001603857"/>
    </source>
</evidence>
<dbReference type="EMBL" id="JBGMDY010000001">
    <property type="protein sequence ID" value="KAL2348165.1"/>
    <property type="molecule type" value="Genomic_DNA"/>
</dbReference>
<dbReference type="Pfam" id="PF05641">
    <property type="entry name" value="Agenet"/>
    <property type="match status" value="1"/>
</dbReference>
<feature type="compositionally biased region" description="Polar residues" evidence="1">
    <location>
        <begin position="762"/>
        <end position="773"/>
    </location>
</feature>
<sequence length="2204" mass="237396">MEGGSVSRLTCSGTVHVQLWVFNIFLRLRVLLPCFEWDSPMDYNDNDFQNQNLHLAGEGNTKFPPVLRPYALPKFDFDESLQPNLRFDSLVETEVFLGIESNEDNQWIDAFSRGGSGIEFSSTAAESCSISRHGNVWSEATSSESVEMLLKSVGQEDYIPRQTVIQESDDCDELACLAKQMDTNPKHDDKNEFKDTVTDSHSPGGTHASYSGLKEDVGMEKSHDGVYQGHKGQLSIDGSSSNPELHDIYRNVGMPVSEGSLTVYTDDENNNTNQREVDNVAHGKDYDKTQDDSSAVQINNAESSMQNMGDEKQGPLYTQTNNQDLESSMMNKAVVDTQTLEGDAVGGDAHHMDKSLCSIPIEETLEGGGVVEALDTELSNLEGSLRTEPTDVSDLQKAEKSYEDSVQSQNSASEDVVMGDQAVRNTNELPKESVRQDSISEGQVVEVSNSTCEICPTLQQNVDVTEKKTYSVSSVTKEDELLNTGDRLDTVILSSKSESSMFTADENNIPTISEQNSDNKIGVSSSSTPMAFSEKSSILGESTQISVNIEPDKQNDHEICDQVVSVNDQDEPLNTGDHVDTVIFSSKSEASMFTAKENKISTISEGNSDNSVGVFSTKSPILGESTQRCISNESDRENGYEKCNQVVSVNDQEIKRIPSDSIRMHCDIDQSHLVDKGVVSSSLSEGSMETEITTSTAAVHLIPANNSVPQVVSENVSLTSPSSKIVSTHEVTSHNDFQGITPVGSSCSKEKEASTVKESEEAGTSTLGSSEQETAPGHVTGTEKHYSSDTSSGAAKIGESQGTTNDELIQECAKETTMPRVLCSLSEKQSDGVTVSVIKDDKETVQENPDKSSSEKLGDILLGKQVSVSSASVLDCETGVGSFPANSACSPSSTFGSPSQTVKDKAQVNQNKLVSEFIDGGAESAFQDPKENNASKDERSSTPEINLVIDLSEKDAVDENTEDVGKMQSVPVTETIKPAMEGSPSTSGPSPSKPNTVINISHGKQQISDLEVTQSATKATPERKTRRMSKKSAGKESSRRGRHAKDTTPARQSNRSDKTAKASLSSSPGFQMMQSNEVQQYGNVDSNKSFALVNTSTSGLPDLNSSASPPVLFHQPFTDLQQVQLRAQIFVYGALIQGTVPDDAYMISAFGGSALDIVILDGGRNIWENAWRACMERQHGQKSHPVNPETPLQSRSVAKTCDLPLKQSTVQGKGISSPLGRTSSKATPIVNPLVPLSSPLWSLSTLGLGSDSLQSSALARGSIVDYPQPITPLHPYQTTPVRNFLGHNTPWISQIRGPWIASPAPAPDSSNHISASPASDTIKLGSIRGSLPPSSGTKNVTSGLPASSASLQSIFLGTASLLDANNATVPSAQLSSDPKPKKRKKVVVSEDLGQRTLQSLSPAPTSVAVVAPVGNATAEKSVMSISPLFDPSKNDRNIEKRIMSDESLMKVKEARVHAEEASTLSAAAVNHSLELWNQLDKHKNSGLMPDIEAKLASAAVAAAAAAAIAKAAAAAANVASNAALQAKLMADEALLSSGYDNSSQSNQISLPEGTNNFGKATPASILKGANGTNSPGSIIFAAKEVVKRRVEDASAATKRAENMDAIVRAAELAAEAVSQAGKIVTMGDPLSLSYLVEAGPEGCLKATLESSQQVGLFEDITRDAVNIDNVRDIPETSYTHNRDILPGGIPTSIKINGKNSRGPKGRKVSDLVKPVDFVPGSGSVTEIQAPSFTVSNGSENVEESNIKEGLLVEVFKDEERFKPAWFTANILSLKDDKVYVCYTSLVAAEGGGPLKEWVSRELEGDKHPRIRAARPITTLQYEGKRKRPRAAMGDFAWSVGDKVEAWIEERYGSFWLEGVVTEKKKKDESTFTIHFPGSGETLDVRAWHLRPSLIWKNGKWIESSKVGANVSSTHEGDTPREKRPKLGSHAVDVKGKDQMSKSIDAVESSAKPDEIKLRNLTENDKVFNIGKSSKDENKQGAHRMVRTGLQKQGSKVIFGVPKPGKKRKFMEVSKHYVAQESSKINDRNDSVKLANFLMPQSSGPRGWKNSSKNDAKEKHGVGSKPKTSHTERIKASSNHFKNASQSETKVERAPQSATDGTTEGPILFSSLATSADAHHPIKRTSTTRASKGKLAPARDKLDKGEMEKALNDNPMKSASDVVEPRRSNRRIQPTSRLLEGLQSSLIISKIPSVSHNRNTKGEYP</sequence>
<feature type="compositionally biased region" description="Low complexity" evidence="1">
    <location>
        <begin position="982"/>
        <end position="994"/>
    </location>
</feature>
<feature type="compositionally biased region" description="Basic and acidic residues" evidence="1">
    <location>
        <begin position="2051"/>
        <end position="2060"/>
    </location>
</feature>
<feature type="region of interest" description="Disordered" evidence="1">
    <location>
        <begin position="727"/>
        <end position="804"/>
    </location>
</feature>
<name>A0ABD1NJ47_9FABA</name>
<feature type="region of interest" description="Disordered" evidence="1">
    <location>
        <begin position="2037"/>
        <end position="2176"/>
    </location>
</feature>
<dbReference type="InterPro" id="IPR008395">
    <property type="entry name" value="Agenet-like_dom"/>
</dbReference>
<feature type="compositionally biased region" description="Polar residues" evidence="1">
    <location>
        <begin position="404"/>
        <end position="413"/>
    </location>
</feature>
<feature type="compositionally biased region" description="Polar residues" evidence="1">
    <location>
        <begin position="2038"/>
        <end position="2050"/>
    </location>
</feature>
<gene>
    <name evidence="3" type="ORF">Fmac_002165</name>
</gene>
<feature type="region of interest" description="Disordered" evidence="1">
    <location>
        <begin position="885"/>
        <end position="1072"/>
    </location>
</feature>
<feature type="compositionally biased region" description="Polar residues" evidence="1">
    <location>
        <begin position="1062"/>
        <end position="1072"/>
    </location>
</feature>
<accession>A0ABD1NJ47</accession>
<feature type="domain" description="Agenet" evidence="2">
    <location>
        <begin position="1835"/>
        <end position="1897"/>
    </location>
</feature>
<proteinExistence type="predicted"/>
<feature type="compositionally biased region" description="Basic and acidic residues" evidence="1">
    <location>
        <begin position="184"/>
        <end position="198"/>
    </location>
</feature>
<organism evidence="3 4">
    <name type="scientific">Flemingia macrophylla</name>
    <dbReference type="NCBI Taxonomy" id="520843"/>
    <lineage>
        <taxon>Eukaryota</taxon>
        <taxon>Viridiplantae</taxon>
        <taxon>Streptophyta</taxon>
        <taxon>Embryophyta</taxon>
        <taxon>Tracheophyta</taxon>
        <taxon>Spermatophyta</taxon>
        <taxon>Magnoliopsida</taxon>
        <taxon>eudicotyledons</taxon>
        <taxon>Gunneridae</taxon>
        <taxon>Pentapetalae</taxon>
        <taxon>rosids</taxon>
        <taxon>fabids</taxon>
        <taxon>Fabales</taxon>
        <taxon>Fabaceae</taxon>
        <taxon>Papilionoideae</taxon>
        <taxon>50 kb inversion clade</taxon>
        <taxon>NPAAA clade</taxon>
        <taxon>indigoferoid/millettioid clade</taxon>
        <taxon>Phaseoleae</taxon>
        <taxon>Flemingia</taxon>
    </lineage>
</organism>
<evidence type="ECO:0000313" key="3">
    <source>
        <dbReference type="EMBL" id="KAL2348165.1"/>
    </source>
</evidence>
<feature type="region of interest" description="Disordered" evidence="1">
    <location>
        <begin position="182"/>
        <end position="245"/>
    </location>
</feature>
<evidence type="ECO:0000259" key="2">
    <source>
        <dbReference type="SMART" id="SM00743"/>
    </source>
</evidence>
<feature type="compositionally biased region" description="Polar residues" evidence="1">
    <location>
        <begin position="727"/>
        <end position="747"/>
    </location>
</feature>
<feature type="domain" description="Agenet" evidence="2">
    <location>
        <begin position="1744"/>
        <end position="1810"/>
    </location>
</feature>
<dbReference type="SMART" id="SM00743">
    <property type="entry name" value="Agenet"/>
    <property type="match status" value="2"/>
</dbReference>
<dbReference type="PANTHER" id="PTHR48429">
    <property type="entry name" value="AGENET DOMAIN-CONTAINING PROTEIN"/>
    <property type="match status" value="1"/>
</dbReference>
<evidence type="ECO:0000256" key="1">
    <source>
        <dbReference type="SAM" id="MobiDB-lite"/>
    </source>
</evidence>
<feature type="compositionally biased region" description="Polar residues" evidence="1">
    <location>
        <begin position="885"/>
        <end position="913"/>
    </location>
</feature>
<feature type="compositionally biased region" description="Basic and acidic residues" evidence="1">
    <location>
        <begin position="928"/>
        <end position="941"/>
    </location>
</feature>
<feature type="region of interest" description="Disordered" evidence="1">
    <location>
        <begin position="1324"/>
        <end position="1343"/>
    </location>
</feature>
<feature type="compositionally biased region" description="Basic and acidic residues" evidence="1">
    <location>
        <begin position="213"/>
        <end position="224"/>
    </location>
</feature>
<feature type="compositionally biased region" description="Polar residues" evidence="1">
    <location>
        <begin position="2075"/>
        <end position="2087"/>
    </location>
</feature>
<feature type="region of interest" description="Disordered" evidence="1">
    <location>
        <begin position="381"/>
        <end position="415"/>
    </location>
</feature>
<feature type="compositionally biased region" description="Basic and acidic residues" evidence="1">
    <location>
        <begin position="2136"/>
        <end position="2150"/>
    </location>
</feature>
<feature type="compositionally biased region" description="Polar residues" evidence="1">
    <location>
        <begin position="1332"/>
        <end position="1343"/>
    </location>
</feature>
<dbReference type="InterPro" id="IPR055274">
    <property type="entry name" value="SWO1"/>
</dbReference>
<dbReference type="PANTHER" id="PTHR48429:SF1">
    <property type="entry name" value="AGENET DOMAIN-CONTAINING PROTEIN"/>
    <property type="match status" value="1"/>
</dbReference>
<keyword evidence="4" id="KW-1185">Reference proteome</keyword>
<dbReference type="InterPro" id="IPR014002">
    <property type="entry name" value="Agenet_dom_plant"/>
</dbReference>
<feature type="region of interest" description="Disordered" evidence="1">
    <location>
        <begin position="1906"/>
        <end position="1949"/>
    </location>
</feature>